<keyword evidence="1" id="KW-0812">Transmembrane</keyword>
<keyword evidence="3" id="KW-1185">Reference proteome</keyword>
<evidence type="ECO:0000256" key="1">
    <source>
        <dbReference type="SAM" id="Phobius"/>
    </source>
</evidence>
<protein>
    <submittedName>
        <fullName evidence="2">Uncharacterized protein</fullName>
    </submittedName>
</protein>
<feature type="transmembrane region" description="Helical" evidence="1">
    <location>
        <begin position="28"/>
        <end position="48"/>
    </location>
</feature>
<gene>
    <name evidence="2" type="ORF">QFZ34_000117</name>
</gene>
<evidence type="ECO:0000313" key="3">
    <source>
        <dbReference type="Proteomes" id="UP001237780"/>
    </source>
</evidence>
<dbReference type="EMBL" id="JAUSZT010000001">
    <property type="protein sequence ID" value="MDQ0994940.1"/>
    <property type="molecule type" value="Genomic_DNA"/>
</dbReference>
<dbReference type="Proteomes" id="UP001237780">
    <property type="component" value="Unassembled WGS sequence"/>
</dbReference>
<evidence type="ECO:0000313" key="2">
    <source>
        <dbReference type="EMBL" id="MDQ0994940.1"/>
    </source>
</evidence>
<organism evidence="2 3">
    <name type="scientific">Phyllobacterium ifriqiyense</name>
    <dbReference type="NCBI Taxonomy" id="314238"/>
    <lineage>
        <taxon>Bacteria</taxon>
        <taxon>Pseudomonadati</taxon>
        <taxon>Pseudomonadota</taxon>
        <taxon>Alphaproteobacteria</taxon>
        <taxon>Hyphomicrobiales</taxon>
        <taxon>Phyllobacteriaceae</taxon>
        <taxon>Phyllobacterium</taxon>
    </lineage>
</organism>
<reference evidence="2 3" key="1">
    <citation type="submission" date="2023-07" db="EMBL/GenBank/DDBJ databases">
        <title>Comparative genomics of wheat-associated soil bacteria to identify genetic determinants of phenazine resistance.</title>
        <authorList>
            <person name="Mouncey N."/>
        </authorList>
    </citation>
    <scope>NUCLEOTIDE SEQUENCE [LARGE SCALE GENOMIC DNA]</scope>
    <source>
        <strain evidence="2 3">W4I11</strain>
    </source>
</reference>
<keyword evidence="1" id="KW-0472">Membrane</keyword>
<name>A0ABU0S2C8_9HYPH</name>
<keyword evidence="1" id="KW-1133">Transmembrane helix</keyword>
<accession>A0ABU0S2C8</accession>
<proteinExistence type="predicted"/>
<sequence length="51" mass="5586">MEKTSNISEYEDLNEDDESAWSCNSCPIRYLTVLGVGVALAVLLANLCSTF</sequence>
<comment type="caution">
    <text evidence="2">The sequence shown here is derived from an EMBL/GenBank/DDBJ whole genome shotgun (WGS) entry which is preliminary data.</text>
</comment>